<protein>
    <submittedName>
        <fullName evidence="13">Cytochrome P450</fullName>
    </submittedName>
</protein>
<dbReference type="PRINTS" id="PR00463">
    <property type="entry name" value="EP450I"/>
</dbReference>
<sequence length="503" mass="56648">MFPLFIFICLTFYVYFKKKPKNIAPLPPGPPADPIIGHLRLIPPENQQTLFYKWGKIYGDVLHLHFPGRSVIVLNSIQAATDLLDNRSPNYSDRPSFVILEMMGWNFFGNNKRSQRHRRMLQQYLAPHKCVEYRPIQTRETRVLLRNLLNDGDARDDHIRRFSTATIIRIAFGHQISSEDDPYVKIAEKVGYAISNSGSPGNTPVDFLPFLRYFPSWFPGTHYAVLARKNRPFVDTLHDYPVEQVISQMAEGRAKSSFLQTYLEALDHDGPDGSNTLEDIKVAVGGMYGAGVDTTWATLSMFFLAMTLYPEHQARAQKEIDSVVGPNRLPSFEDRHSLPYVECILQETLRWNSATPLGVPHLSVEDDIYKGMLIPKGSIVIANTRAMTLDDTIYSNPAMFNPARFLPKPEGNAEPHPMAPFGFGRKICPGRHLASASLWIVVVSVLATLDISKALDDNGTEITPDLSFTSGITSHPYPFRSSIKRRSNTSRDLISQRDTPGTP</sequence>
<comment type="cofactor">
    <cofactor evidence="1 9">
        <name>heme</name>
        <dbReference type="ChEBI" id="CHEBI:30413"/>
    </cofactor>
</comment>
<evidence type="ECO:0000256" key="10">
    <source>
        <dbReference type="RuleBase" id="RU000461"/>
    </source>
</evidence>
<evidence type="ECO:0000256" key="9">
    <source>
        <dbReference type="PIRSR" id="PIRSR602401-1"/>
    </source>
</evidence>
<dbReference type="PROSITE" id="PS00086">
    <property type="entry name" value="CYTOCHROME_P450"/>
    <property type="match status" value="1"/>
</dbReference>
<evidence type="ECO:0000256" key="8">
    <source>
        <dbReference type="ARBA" id="ARBA00023033"/>
    </source>
</evidence>
<dbReference type="EMBL" id="MU150408">
    <property type="protein sequence ID" value="KAF9456702.1"/>
    <property type="molecule type" value="Genomic_DNA"/>
</dbReference>
<feature type="binding site" description="axial binding residue" evidence="9">
    <location>
        <position position="428"/>
    </location>
    <ligand>
        <name>heme</name>
        <dbReference type="ChEBI" id="CHEBI:30413"/>
    </ligand>
    <ligandPart>
        <name>Fe</name>
        <dbReference type="ChEBI" id="CHEBI:18248"/>
    </ligandPart>
</feature>
<comment type="similarity">
    <text evidence="3 10">Belongs to the cytochrome P450 family.</text>
</comment>
<evidence type="ECO:0000256" key="11">
    <source>
        <dbReference type="SAM" id="MobiDB-lite"/>
    </source>
</evidence>
<evidence type="ECO:0000256" key="7">
    <source>
        <dbReference type="ARBA" id="ARBA00023004"/>
    </source>
</evidence>
<feature type="signal peptide" evidence="12">
    <location>
        <begin position="1"/>
        <end position="16"/>
    </location>
</feature>
<proteinExistence type="inferred from homology"/>
<evidence type="ECO:0000256" key="3">
    <source>
        <dbReference type="ARBA" id="ARBA00010617"/>
    </source>
</evidence>
<name>A0A9P5XUA0_9AGAR</name>
<keyword evidence="7 9" id="KW-0408">Iron</keyword>
<evidence type="ECO:0000256" key="6">
    <source>
        <dbReference type="ARBA" id="ARBA00023002"/>
    </source>
</evidence>
<organism evidence="13 14">
    <name type="scientific">Collybia nuda</name>
    <dbReference type="NCBI Taxonomy" id="64659"/>
    <lineage>
        <taxon>Eukaryota</taxon>
        <taxon>Fungi</taxon>
        <taxon>Dikarya</taxon>
        <taxon>Basidiomycota</taxon>
        <taxon>Agaricomycotina</taxon>
        <taxon>Agaricomycetes</taxon>
        <taxon>Agaricomycetidae</taxon>
        <taxon>Agaricales</taxon>
        <taxon>Tricholomatineae</taxon>
        <taxon>Clitocybaceae</taxon>
        <taxon>Collybia</taxon>
    </lineage>
</organism>
<comment type="pathway">
    <text evidence="2">Secondary metabolite biosynthesis.</text>
</comment>
<evidence type="ECO:0000313" key="13">
    <source>
        <dbReference type="EMBL" id="KAF9456702.1"/>
    </source>
</evidence>
<dbReference type="InterPro" id="IPR001128">
    <property type="entry name" value="Cyt_P450"/>
</dbReference>
<dbReference type="InterPro" id="IPR017972">
    <property type="entry name" value="Cyt_P450_CS"/>
</dbReference>
<feature type="compositionally biased region" description="Polar residues" evidence="11">
    <location>
        <begin position="490"/>
        <end position="503"/>
    </location>
</feature>
<evidence type="ECO:0000256" key="12">
    <source>
        <dbReference type="SAM" id="SignalP"/>
    </source>
</evidence>
<evidence type="ECO:0000256" key="5">
    <source>
        <dbReference type="ARBA" id="ARBA00022723"/>
    </source>
</evidence>
<accession>A0A9P5XUA0</accession>
<evidence type="ECO:0000256" key="2">
    <source>
        <dbReference type="ARBA" id="ARBA00005179"/>
    </source>
</evidence>
<dbReference type="GO" id="GO:0020037">
    <property type="term" value="F:heme binding"/>
    <property type="evidence" value="ECO:0007669"/>
    <property type="project" value="InterPro"/>
</dbReference>
<dbReference type="PANTHER" id="PTHR46300">
    <property type="entry name" value="P450, PUTATIVE (EUROFUNG)-RELATED-RELATED"/>
    <property type="match status" value="1"/>
</dbReference>
<dbReference type="InterPro" id="IPR050364">
    <property type="entry name" value="Cytochrome_P450_fung"/>
</dbReference>
<dbReference type="GO" id="GO:0016705">
    <property type="term" value="F:oxidoreductase activity, acting on paired donors, with incorporation or reduction of molecular oxygen"/>
    <property type="evidence" value="ECO:0007669"/>
    <property type="project" value="InterPro"/>
</dbReference>
<dbReference type="GO" id="GO:0004497">
    <property type="term" value="F:monooxygenase activity"/>
    <property type="evidence" value="ECO:0007669"/>
    <property type="project" value="UniProtKB-KW"/>
</dbReference>
<keyword evidence="8 10" id="KW-0503">Monooxygenase</keyword>
<dbReference type="AlphaFoldDB" id="A0A9P5XUA0"/>
<feature type="region of interest" description="Disordered" evidence="11">
    <location>
        <begin position="479"/>
        <end position="503"/>
    </location>
</feature>
<reference evidence="13" key="1">
    <citation type="submission" date="2020-11" db="EMBL/GenBank/DDBJ databases">
        <authorList>
            <consortium name="DOE Joint Genome Institute"/>
            <person name="Ahrendt S."/>
            <person name="Riley R."/>
            <person name="Andreopoulos W."/>
            <person name="Labutti K."/>
            <person name="Pangilinan J."/>
            <person name="Ruiz-Duenas F.J."/>
            <person name="Barrasa J.M."/>
            <person name="Sanchez-Garcia M."/>
            <person name="Camarero S."/>
            <person name="Miyauchi S."/>
            <person name="Serrano A."/>
            <person name="Linde D."/>
            <person name="Babiker R."/>
            <person name="Drula E."/>
            <person name="Ayuso-Fernandez I."/>
            <person name="Pacheco R."/>
            <person name="Padilla G."/>
            <person name="Ferreira P."/>
            <person name="Barriuso J."/>
            <person name="Kellner H."/>
            <person name="Castanera R."/>
            <person name="Alfaro M."/>
            <person name="Ramirez L."/>
            <person name="Pisabarro A.G."/>
            <person name="Kuo A."/>
            <person name="Tritt A."/>
            <person name="Lipzen A."/>
            <person name="He G."/>
            <person name="Yan M."/>
            <person name="Ng V."/>
            <person name="Cullen D."/>
            <person name="Martin F."/>
            <person name="Rosso M.-N."/>
            <person name="Henrissat B."/>
            <person name="Hibbett D."/>
            <person name="Martinez A.T."/>
            <person name="Grigoriev I.V."/>
        </authorList>
    </citation>
    <scope>NUCLEOTIDE SEQUENCE</scope>
    <source>
        <strain evidence="13">CBS 247.69</strain>
    </source>
</reference>
<keyword evidence="14" id="KW-1185">Reference proteome</keyword>
<dbReference type="SUPFAM" id="SSF48264">
    <property type="entry name" value="Cytochrome P450"/>
    <property type="match status" value="1"/>
</dbReference>
<evidence type="ECO:0000256" key="1">
    <source>
        <dbReference type="ARBA" id="ARBA00001971"/>
    </source>
</evidence>
<gene>
    <name evidence="13" type="ORF">BDZ94DRAFT_1229170</name>
</gene>
<dbReference type="Proteomes" id="UP000807353">
    <property type="component" value="Unassembled WGS sequence"/>
</dbReference>
<keyword evidence="4 9" id="KW-0349">Heme</keyword>
<dbReference type="InterPro" id="IPR002401">
    <property type="entry name" value="Cyt_P450_E_grp-I"/>
</dbReference>
<dbReference type="CDD" id="cd11065">
    <property type="entry name" value="CYP64-like"/>
    <property type="match status" value="1"/>
</dbReference>
<feature type="chain" id="PRO_5040494666" evidence="12">
    <location>
        <begin position="17"/>
        <end position="503"/>
    </location>
</feature>
<dbReference type="InterPro" id="IPR036396">
    <property type="entry name" value="Cyt_P450_sf"/>
</dbReference>
<dbReference type="PRINTS" id="PR00385">
    <property type="entry name" value="P450"/>
</dbReference>
<keyword evidence="6 10" id="KW-0560">Oxidoreductase</keyword>
<dbReference type="Gene3D" id="1.10.630.10">
    <property type="entry name" value="Cytochrome P450"/>
    <property type="match status" value="1"/>
</dbReference>
<dbReference type="GO" id="GO:0005506">
    <property type="term" value="F:iron ion binding"/>
    <property type="evidence" value="ECO:0007669"/>
    <property type="project" value="InterPro"/>
</dbReference>
<dbReference type="PANTHER" id="PTHR46300:SF5">
    <property type="entry name" value="CYTOCHROME P450"/>
    <property type="match status" value="1"/>
</dbReference>
<keyword evidence="5 9" id="KW-0479">Metal-binding</keyword>
<evidence type="ECO:0000256" key="4">
    <source>
        <dbReference type="ARBA" id="ARBA00022617"/>
    </source>
</evidence>
<dbReference type="OrthoDB" id="2789670at2759"/>
<evidence type="ECO:0000313" key="14">
    <source>
        <dbReference type="Proteomes" id="UP000807353"/>
    </source>
</evidence>
<dbReference type="Pfam" id="PF00067">
    <property type="entry name" value="p450"/>
    <property type="match status" value="1"/>
</dbReference>
<keyword evidence="12" id="KW-0732">Signal</keyword>
<comment type="caution">
    <text evidence="13">The sequence shown here is derived from an EMBL/GenBank/DDBJ whole genome shotgun (WGS) entry which is preliminary data.</text>
</comment>